<feature type="chain" id="PRO_5015490491" evidence="1">
    <location>
        <begin position="20"/>
        <end position="218"/>
    </location>
</feature>
<dbReference type="EMBL" id="CP027062">
    <property type="protein sequence ID" value="AVI52000.1"/>
    <property type="molecule type" value="Genomic_DNA"/>
</dbReference>
<proteinExistence type="predicted"/>
<keyword evidence="3" id="KW-1185">Reference proteome</keyword>
<dbReference type="Proteomes" id="UP000238442">
    <property type="component" value="Chromosome"/>
</dbReference>
<dbReference type="KEGG" id="aue:C5O00_12880"/>
<organism evidence="2 3">
    <name type="scientific">Pukyongia salina</name>
    <dbReference type="NCBI Taxonomy" id="2094025"/>
    <lineage>
        <taxon>Bacteria</taxon>
        <taxon>Pseudomonadati</taxon>
        <taxon>Bacteroidota</taxon>
        <taxon>Flavobacteriia</taxon>
        <taxon>Flavobacteriales</taxon>
        <taxon>Flavobacteriaceae</taxon>
        <taxon>Pukyongia</taxon>
    </lineage>
</organism>
<keyword evidence="1" id="KW-0732">Signal</keyword>
<protein>
    <submittedName>
        <fullName evidence="2">Uncharacterized protein</fullName>
    </submittedName>
</protein>
<accession>A0A2S0HZG5</accession>
<reference evidence="2 3" key="1">
    <citation type="submission" date="2018-02" db="EMBL/GenBank/DDBJ databases">
        <title>Genomic analysis of the strain RR4-38 isolated from a seawater recirculating aquaculture system.</title>
        <authorList>
            <person name="Kim Y.-S."/>
            <person name="Jang Y.H."/>
            <person name="Kim K.-H."/>
        </authorList>
    </citation>
    <scope>NUCLEOTIDE SEQUENCE [LARGE SCALE GENOMIC DNA]</scope>
    <source>
        <strain evidence="2 3">RR4-38</strain>
    </source>
</reference>
<evidence type="ECO:0000313" key="3">
    <source>
        <dbReference type="Proteomes" id="UP000238442"/>
    </source>
</evidence>
<dbReference type="RefSeq" id="WP_105217240.1">
    <property type="nucleotide sequence ID" value="NZ_CP027062.1"/>
</dbReference>
<evidence type="ECO:0000313" key="2">
    <source>
        <dbReference type="EMBL" id="AVI52000.1"/>
    </source>
</evidence>
<evidence type="ECO:0000256" key="1">
    <source>
        <dbReference type="SAM" id="SignalP"/>
    </source>
</evidence>
<feature type="signal peptide" evidence="1">
    <location>
        <begin position="1"/>
        <end position="19"/>
    </location>
</feature>
<gene>
    <name evidence="2" type="ORF">C5O00_12880</name>
</gene>
<dbReference type="AlphaFoldDB" id="A0A2S0HZG5"/>
<sequence>MRKLFIICILYSFTQGLTAQVGINTNSPNSTLHVDGDVIMDNALYLENPGASSKIRNSNLLISLQNSDIVEYDIDVSKYGPINYTEFVFRNLSADGLQDYDTKISIDDYIVTVQGYYYLEAGTGDTDVMTNSNNGNDNIEGHQIYAYKNTTTNTWFIRAFINDAVFKTRVAGVFLDTPVDMYLNLIIYRRGFISKELNSLSVDMGNLETGTAPLPAGF</sequence>
<name>A0A2S0HZG5_9FLAO</name>
<dbReference type="OrthoDB" id="1244544at2"/>